<protein>
    <submittedName>
        <fullName evidence="2">Uncharacterized protein</fullName>
    </submittedName>
</protein>
<evidence type="ECO:0000256" key="1">
    <source>
        <dbReference type="SAM" id="MobiDB-lite"/>
    </source>
</evidence>
<dbReference type="VEuPathDB" id="AmoebaDB:FDP41_000699"/>
<organism evidence="2 3">
    <name type="scientific">Naegleria fowleri</name>
    <name type="common">Brain eating amoeba</name>
    <dbReference type="NCBI Taxonomy" id="5763"/>
    <lineage>
        <taxon>Eukaryota</taxon>
        <taxon>Discoba</taxon>
        <taxon>Heterolobosea</taxon>
        <taxon>Tetramitia</taxon>
        <taxon>Eutetramitia</taxon>
        <taxon>Vahlkampfiidae</taxon>
        <taxon>Naegleria</taxon>
    </lineage>
</organism>
<reference evidence="2 3" key="1">
    <citation type="journal article" date="2019" name="Sci. Rep.">
        <title>Nanopore sequencing improves the draft genome of the human pathogenic amoeba Naegleria fowleri.</title>
        <authorList>
            <person name="Liechti N."/>
            <person name="Schurch N."/>
            <person name="Bruggmann R."/>
            <person name="Wittwer M."/>
        </authorList>
    </citation>
    <scope>NUCLEOTIDE SEQUENCE [LARGE SCALE GENOMIC DNA]</scope>
    <source>
        <strain evidence="2 3">ATCC 30894</strain>
    </source>
</reference>
<proteinExistence type="predicted"/>
<dbReference type="GeneID" id="68107917"/>
<dbReference type="AlphaFoldDB" id="A0A6A5CH18"/>
<evidence type="ECO:0000313" key="2">
    <source>
        <dbReference type="EMBL" id="KAF0984800.1"/>
    </source>
</evidence>
<accession>A0A6A5CH18</accession>
<evidence type="ECO:0000313" key="3">
    <source>
        <dbReference type="Proteomes" id="UP000444721"/>
    </source>
</evidence>
<dbReference type="VEuPathDB" id="AmoebaDB:NfTy_031310"/>
<sequence length="94" mass="10245">MEQDIQKDDFSSKNKNILGSSETKLGQSGSNVSANDPQYMMGVSGGENIGQNREGYDQPSNLPGGVGKDDTHKYKTNTTTLERTSKFKKALLET</sequence>
<feature type="compositionally biased region" description="Basic and acidic residues" evidence="1">
    <location>
        <begin position="1"/>
        <end position="12"/>
    </location>
</feature>
<gene>
    <name evidence="2" type="ORF">FDP41_000699</name>
</gene>
<dbReference type="OrthoDB" id="10310185at2759"/>
<dbReference type="Proteomes" id="UP000444721">
    <property type="component" value="Unassembled WGS sequence"/>
</dbReference>
<dbReference type="RefSeq" id="XP_044569513.1">
    <property type="nucleotide sequence ID" value="XM_044710684.1"/>
</dbReference>
<feature type="region of interest" description="Disordered" evidence="1">
    <location>
        <begin position="1"/>
        <end position="76"/>
    </location>
</feature>
<name>A0A6A5CH18_NAEFO</name>
<dbReference type="EMBL" id="VFQX01000002">
    <property type="protein sequence ID" value="KAF0984800.1"/>
    <property type="molecule type" value="Genomic_DNA"/>
</dbReference>
<feature type="compositionally biased region" description="Polar residues" evidence="1">
    <location>
        <begin position="13"/>
        <end position="36"/>
    </location>
</feature>
<comment type="caution">
    <text evidence="2">The sequence shown here is derived from an EMBL/GenBank/DDBJ whole genome shotgun (WGS) entry which is preliminary data.</text>
</comment>
<keyword evidence="3" id="KW-1185">Reference proteome</keyword>